<evidence type="ECO:0000256" key="1">
    <source>
        <dbReference type="SAM" id="MobiDB-lite"/>
    </source>
</evidence>
<feature type="compositionally biased region" description="Basic residues" evidence="1">
    <location>
        <begin position="43"/>
        <end position="52"/>
    </location>
</feature>
<accession>A0A1H4C3D4</accession>
<feature type="region of interest" description="Disordered" evidence="1">
    <location>
        <begin position="39"/>
        <end position="58"/>
    </location>
</feature>
<keyword evidence="3" id="KW-1185">Reference proteome</keyword>
<name>A0A1H4C3D4_9GAMM</name>
<protein>
    <submittedName>
        <fullName evidence="2">Uncharacterized protein</fullName>
    </submittedName>
</protein>
<dbReference type="AlphaFoldDB" id="A0A1H4C3D4"/>
<dbReference type="STRING" id="525918.SAMN05660964_01837"/>
<dbReference type="Proteomes" id="UP000199397">
    <property type="component" value="Unassembled WGS sequence"/>
</dbReference>
<reference evidence="2 3" key="1">
    <citation type="submission" date="2016-10" db="EMBL/GenBank/DDBJ databases">
        <authorList>
            <person name="de Groot N.N."/>
        </authorList>
    </citation>
    <scope>NUCLEOTIDE SEQUENCE [LARGE SCALE GENOMIC DNA]</scope>
    <source>
        <strain evidence="2 3">DSM 21228</strain>
    </source>
</reference>
<sequence>MLQDSIVEEIHRIREEYAKRLGYDLNKICEEMRQRQAQAGRKAVTRMPRKLRLQPQAA</sequence>
<dbReference type="EMBL" id="FNQP01000009">
    <property type="protein sequence ID" value="SEA54582.1"/>
    <property type="molecule type" value="Genomic_DNA"/>
</dbReference>
<organism evidence="2 3">
    <name type="scientific">Thiothrix caldifontis</name>
    <dbReference type="NCBI Taxonomy" id="525918"/>
    <lineage>
        <taxon>Bacteria</taxon>
        <taxon>Pseudomonadati</taxon>
        <taxon>Pseudomonadota</taxon>
        <taxon>Gammaproteobacteria</taxon>
        <taxon>Thiotrichales</taxon>
        <taxon>Thiotrichaceae</taxon>
        <taxon>Thiothrix</taxon>
    </lineage>
</organism>
<gene>
    <name evidence="2" type="ORF">SAMN05660964_01837</name>
</gene>
<dbReference type="RefSeq" id="WP_175517893.1">
    <property type="nucleotide sequence ID" value="NZ_FNQP01000009.1"/>
</dbReference>
<evidence type="ECO:0000313" key="3">
    <source>
        <dbReference type="Proteomes" id="UP000199397"/>
    </source>
</evidence>
<proteinExistence type="predicted"/>
<evidence type="ECO:0000313" key="2">
    <source>
        <dbReference type="EMBL" id="SEA54582.1"/>
    </source>
</evidence>